<evidence type="ECO:0000313" key="3">
    <source>
        <dbReference type="Proteomes" id="UP000001542"/>
    </source>
</evidence>
<dbReference type="InParanoid" id="A2DGQ6"/>
<name>A2DGQ6_TRIV3</name>
<dbReference type="VEuPathDB" id="TrichDB:TVAG_110550"/>
<keyword evidence="3" id="KW-1185">Reference proteome</keyword>
<dbReference type="InterPro" id="IPR016024">
    <property type="entry name" value="ARM-type_fold"/>
</dbReference>
<dbReference type="OrthoDB" id="10566298at2759"/>
<dbReference type="SUPFAM" id="SSF48371">
    <property type="entry name" value="ARM repeat"/>
    <property type="match status" value="1"/>
</dbReference>
<sequence>MKSLIGELWDMAKMGRLQNVDLLLGQKLQDLHTEMQKHPEEIPEDMENLFLQLITFNNRHISTINAHFIGLCIVLYYQSLKKATYWTVLPAFQEEVLKQNIPAIVIFGIFTRHLCDSFKSKLPPSITYLLQVTTEELQPYICQFFRRVIKGSGSFLKSSVQDIFGFVFRGASSTNEDLRIEAVKTLPCLMSCAQIPRKKLLPIVGLSLSSQSRALRDASAKALAKLMYLSCQDQKEEVINSDTYFNIAFKILLQFMQNEKNIPTLVISLYTFLRYFQPIEIVKRYRVFAKLALSISALNISFPSLCMMSRAIFQSVLSLTGSTAGIYLNHYLVDKLDPESLTPARSVVIIDSLINFDASSKVLAKAAKAFYPLLTSQRNDVKRLVTSFFARLGTKEPKAAQILLDSFMKWVSSNDAKPSDISGFSNGAAMLLLTSNLSEETYSKIIDVSLSWLKNVKSFDSPRIPAAFLFISSIMNKNNSFVNEEKIAQIFSFLQKYTKNFSRNSNTKQILKFVSIFILQICQKPPSNYDLLQPVIKQFTQIVIQNEQIISSPCLLAFLAYTKKSKYLWKDDQNLPTQICQILTSNFVRNFQMTDDEMDYGLDKYEYDLDQSNILYNCSLPLHMTNKIDQYADSIYSYLISPSKTFRRNQLCQEILHDFGAWPSLCNPKGRKQIIDQIYVIHPRDANSAHQKLSLLNSIFVKKVTDGIPKDCLNSLLGTNTFGVKRVIRLLAKTCAEYVSCFPNTLPVLVDFLEKPKTPSQFASLVIAELDFSQEKDDSLAIRSLLILHRLLFISPDSEGCFALYKLVKKHLIPDDFIGQTTSLIEQLIYSDCSRSPSVLYYLSNALFELKNENIEKSDENEKSDKISIDSKLISRISRCLLDYANNRNLAKLLALQIMRLLENVDDYMESLINVSKITSPLQTLINRFHFSAGIDDVPLLFMVLQQSSSKEMFNRIVKIFEKYPDVKRWTDLCKRIVIIGCVPPFERKGDIRIAPTIDVLLCAITIAEKLVHKIRETFPNNMTCVDDVVSIAFNSIRMNERLFDTICFNTMTNVIYNFSSVRNKECFLLELYTSQFVPSLKYATDGCHDSKTSSDFCLAYLTFLMESRSPFLGEATSTLTEGLSKIGYTNESIAVFCRILGRLFTLLEKKDENLTKLFDSASSTIFDEIFRQKRKISELGDEMQFVIAKFIERTKDFNTKRALVLVLLEELHKNCCAMTLNTLTTLFESVGAGKPALEFALSTLCSSELISIERKAAESQDLDNDKREDDEDIDTATFWIVPPRKMPAVARFLTAAANLIPSPVTEEFVLSWKIVLRLSLVGTLCYPALARLIMSSTVDLLNEFAAPLLIEVISRDKSEKSDAFIRLLIEKTPKETISKMFVSVVSCKQTLSRRLSVIKTMMINKAVPDEKSLQTISDVVSAAMFPDGLTFLGSLLADKRTAKYALAMLKLGCAEAISVEVNNSIMYAPRIMNFLRLAYSSIDDLQIKSKFGTAIAEIALQFVEKSAQMKERKAVVAPACALLQFVDENSAKEAFEKAEKKVVIECLTPPRHAVAIALKSFGDLRSRKSSSNAGGGWISLDVGSSSDESDNSEED</sequence>
<feature type="region of interest" description="Disordered" evidence="1">
    <location>
        <begin position="1566"/>
        <end position="1596"/>
    </location>
</feature>
<proteinExistence type="predicted"/>
<dbReference type="EMBL" id="DS113198">
    <property type="protein sequence ID" value="EAY20443.1"/>
    <property type="molecule type" value="Genomic_DNA"/>
</dbReference>
<protein>
    <recommendedName>
        <fullName evidence="4">HEAT repeat family protein</fullName>
    </recommendedName>
</protein>
<dbReference type="Proteomes" id="UP000001542">
    <property type="component" value="Unassembled WGS sequence"/>
</dbReference>
<dbReference type="VEuPathDB" id="TrichDB:TVAGG3_0997480"/>
<dbReference type="RefSeq" id="XP_001581429.1">
    <property type="nucleotide sequence ID" value="XM_001581379.1"/>
</dbReference>
<evidence type="ECO:0008006" key="4">
    <source>
        <dbReference type="Google" id="ProtNLM"/>
    </source>
</evidence>
<organism evidence="2 3">
    <name type="scientific">Trichomonas vaginalis (strain ATCC PRA-98 / G3)</name>
    <dbReference type="NCBI Taxonomy" id="412133"/>
    <lineage>
        <taxon>Eukaryota</taxon>
        <taxon>Metamonada</taxon>
        <taxon>Parabasalia</taxon>
        <taxon>Trichomonadida</taxon>
        <taxon>Trichomonadidae</taxon>
        <taxon>Trichomonas</taxon>
    </lineage>
</organism>
<reference evidence="2" key="2">
    <citation type="journal article" date="2007" name="Science">
        <title>Draft genome sequence of the sexually transmitted pathogen Trichomonas vaginalis.</title>
        <authorList>
            <person name="Carlton J.M."/>
            <person name="Hirt R.P."/>
            <person name="Silva J.C."/>
            <person name="Delcher A.L."/>
            <person name="Schatz M."/>
            <person name="Zhao Q."/>
            <person name="Wortman J.R."/>
            <person name="Bidwell S.L."/>
            <person name="Alsmark U.C.M."/>
            <person name="Besteiro S."/>
            <person name="Sicheritz-Ponten T."/>
            <person name="Noel C.J."/>
            <person name="Dacks J.B."/>
            <person name="Foster P.G."/>
            <person name="Simillion C."/>
            <person name="Van de Peer Y."/>
            <person name="Miranda-Saavedra D."/>
            <person name="Barton G.J."/>
            <person name="Westrop G.D."/>
            <person name="Mueller S."/>
            <person name="Dessi D."/>
            <person name="Fiori P.L."/>
            <person name="Ren Q."/>
            <person name="Paulsen I."/>
            <person name="Zhang H."/>
            <person name="Bastida-Corcuera F.D."/>
            <person name="Simoes-Barbosa A."/>
            <person name="Brown M.T."/>
            <person name="Hayes R.D."/>
            <person name="Mukherjee M."/>
            <person name="Okumura C.Y."/>
            <person name="Schneider R."/>
            <person name="Smith A.J."/>
            <person name="Vanacova S."/>
            <person name="Villalvazo M."/>
            <person name="Haas B.J."/>
            <person name="Pertea M."/>
            <person name="Feldblyum T.V."/>
            <person name="Utterback T.R."/>
            <person name="Shu C.L."/>
            <person name="Osoegawa K."/>
            <person name="de Jong P.J."/>
            <person name="Hrdy I."/>
            <person name="Horvathova L."/>
            <person name="Zubacova Z."/>
            <person name="Dolezal P."/>
            <person name="Malik S.B."/>
            <person name="Logsdon J.M. Jr."/>
            <person name="Henze K."/>
            <person name="Gupta A."/>
            <person name="Wang C.C."/>
            <person name="Dunne R.L."/>
            <person name="Upcroft J.A."/>
            <person name="Upcroft P."/>
            <person name="White O."/>
            <person name="Salzberg S.L."/>
            <person name="Tang P."/>
            <person name="Chiu C.-H."/>
            <person name="Lee Y.-S."/>
            <person name="Embley T.M."/>
            <person name="Coombs G.H."/>
            <person name="Mottram J.C."/>
            <person name="Tachezy J."/>
            <person name="Fraser-Liggett C.M."/>
            <person name="Johnson P.J."/>
        </authorList>
    </citation>
    <scope>NUCLEOTIDE SEQUENCE [LARGE SCALE GENOMIC DNA]</scope>
    <source>
        <strain evidence="2">G3</strain>
    </source>
</reference>
<dbReference type="KEGG" id="tva:5465980"/>
<evidence type="ECO:0000313" key="2">
    <source>
        <dbReference type="EMBL" id="EAY20443.1"/>
    </source>
</evidence>
<gene>
    <name evidence="2" type="ORF">TVAG_110550</name>
</gene>
<reference evidence="2" key="1">
    <citation type="submission" date="2006-10" db="EMBL/GenBank/DDBJ databases">
        <authorList>
            <person name="Amadeo P."/>
            <person name="Zhao Q."/>
            <person name="Wortman J."/>
            <person name="Fraser-Liggett C."/>
            <person name="Carlton J."/>
        </authorList>
    </citation>
    <scope>NUCLEOTIDE SEQUENCE</scope>
    <source>
        <strain evidence="2">G3</strain>
    </source>
</reference>
<accession>A2DGQ6</accession>
<evidence type="ECO:0000256" key="1">
    <source>
        <dbReference type="SAM" id="MobiDB-lite"/>
    </source>
</evidence>